<keyword evidence="2" id="KW-1185">Reference proteome</keyword>
<dbReference type="Proteomes" id="UP000245207">
    <property type="component" value="Unassembled WGS sequence"/>
</dbReference>
<name>A0A2U1M2X5_ARTAN</name>
<dbReference type="AlphaFoldDB" id="A0A2U1M2X5"/>
<comment type="caution">
    <text evidence="1">The sequence shown here is derived from an EMBL/GenBank/DDBJ whole genome shotgun (WGS) entry which is preliminary data.</text>
</comment>
<evidence type="ECO:0000313" key="1">
    <source>
        <dbReference type="EMBL" id="PWA55597.1"/>
    </source>
</evidence>
<dbReference type="PANTHER" id="PTHR36617:SF15">
    <property type="entry name" value="REVERSE TRANSCRIPTASE ZINC-BINDING DOMAIN-CONTAINING PROTEIN"/>
    <property type="match status" value="1"/>
</dbReference>
<keyword evidence="1" id="KW-0808">Transferase</keyword>
<sequence length="200" mass="22879">MLSKWWWRFLSEDNYLWCKVVRSIHGVHGGLQEPSSIKSKAGPWLRIAKLKNDLSEIGIDLPSMFKKKIGNGEDTRFWLDVWVGNSSLKDSYPRLFRLESIQDCREPSSIKSKAGPWLRIAKLKNDLSEIGIDLPSMFKKNIGNGEDTRFWLDVWVGNSSLKDSYPRLFRLESIQDCRVCVRAPTLYVSASRNAPGSLTS</sequence>
<keyword evidence="1" id="KW-0548">Nucleotidyltransferase</keyword>
<organism evidence="1 2">
    <name type="scientific">Artemisia annua</name>
    <name type="common">Sweet wormwood</name>
    <dbReference type="NCBI Taxonomy" id="35608"/>
    <lineage>
        <taxon>Eukaryota</taxon>
        <taxon>Viridiplantae</taxon>
        <taxon>Streptophyta</taxon>
        <taxon>Embryophyta</taxon>
        <taxon>Tracheophyta</taxon>
        <taxon>Spermatophyta</taxon>
        <taxon>Magnoliopsida</taxon>
        <taxon>eudicotyledons</taxon>
        <taxon>Gunneridae</taxon>
        <taxon>Pentapetalae</taxon>
        <taxon>asterids</taxon>
        <taxon>campanulids</taxon>
        <taxon>Asterales</taxon>
        <taxon>Asteraceae</taxon>
        <taxon>Asteroideae</taxon>
        <taxon>Anthemideae</taxon>
        <taxon>Artemisiinae</taxon>
        <taxon>Artemisia</taxon>
    </lineage>
</organism>
<dbReference type="PANTHER" id="PTHR36617">
    <property type="entry name" value="PROTEIN, PUTATIVE-RELATED"/>
    <property type="match status" value="1"/>
</dbReference>
<dbReference type="EMBL" id="PKPP01006713">
    <property type="protein sequence ID" value="PWA55597.1"/>
    <property type="molecule type" value="Genomic_DNA"/>
</dbReference>
<gene>
    <name evidence="1" type="ORF">CTI12_AA427100</name>
</gene>
<dbReference type="OrthoDB" id="1740865at2759"/>
<accession>A0A2U1M2X5</accession>
<dbReference type="GO" id="GO:0003964">
    <property type="term" value="F:RNA-directed DNA polymerase activity"/>
    <property type="evidence" value="ECO:0007669"/>
    <property type="project" value="UniProtKB-KW"/>
</dbReference>
<keyword evidence="1" id="KW-0695">RNA-directed DNA polymerase</keyword>
<reference evidence="1 2" key="1">
    <citation type="journal article" date="2018" name="Mol. Plant">
        <title>The genome of Artemisia annua provides insight into the evolution of Asteraceae family and artemisinin biosynthesis.</title>
        <authorList>
            <person name="Shen Q."/>
            <person name="Zhang L."/>
            <person name="Liao Z."/>
            <person name="Wang S."/>
            <person name="Yan T."/>
            <person name="Shi P."/>
            <person name="Liu M."/>
            <person name="Fu X."/>
            <person name="Pan Q."/>
            <person name="Wang Y."/>
            <person name="Lv Z."/>
            <person name="Lu X."/>
            <person name="Zhang F."/>
            <person name="Jiang W."/>
            <person name="Ma Y."/>
            <person name="Chen M."/>
            <person name="Hao X."/>
            <person name="Li L."/>
            <person name="Tang Y."/>
            <person name="Lv G."/>
            <person name="Zhou Y."/>
            <person name="Sun X."/>
            <person name="Brodelius P.E."/>
            <person name="Rose J.K.C."/>
            <person name="Tang K."/>
        </authorList>
    </citation>
    <scope>NUCLEOTIDE SEQUENCE [LARGE SCALE GENOMIC DNA]</scope>
    <source>
        <strain evidence="2">cv. Huhao1</strain>
        <tissue evidence="1">Leaf</tissue>
    </source>
</reference>
<proteinExistence type="predicted"/>
<protein>
    <submittedName>
        <fullName evidence="1">RNA-directed DNA polymerase, eukaryota, Reverse transcriptase zinc-binding domain protein</fullName>
    </submittedName>
</protein>
<evidence type="ECO:0000313" key="2">
    <source>
        <dbReference type="Proteomes" id="UP000245207"/>
    </source>
</evidence>